<evidence type="ECO:0000313" key="5">
    <source>
        <dbReference type="EMBL" id="HJC35722.1"/>
    </source>
</evidence>
<keyword evidence="4" id="KW-0460">Magnesium</keyword>
<evidence type="ECO:0000313" key="6">
    <source>
        <dbReference type="Proteomes" id="UP000823896"/>
    </source>
</evidence>
<dbReference type="EMBL" id="DWWM01000005">
    <property type="protein sequence ID" value="HJC35722.1"/>
    <property type="molecule type" value="Genomic_DNA"/>
</dbReference>
<evidence type="ECO:0000256" key="4">
    <source>
        <dbReference type="ARBA" id="ARBA00022842"/>
    </source>
</evidence>
<name>A0A9D2NPQ7_9FIRM</name>
<organism evidence="5 6">
    <name type="scientific">Candidatus Merdibacter merdavium</name>
    <dbReference type="NCBI Taxonomy" id="2838692"/>
    <lineage>
        <taxon>Bacteria</taxon>
        <taxon>Bacillati</taxon>
        <taxon>Bacillota</taxon>
        <taxon>Erysipelotrichia</taxon>
        <taxon>Erysipelotrichales</taxon>
        <taxon>Erysipelotrichaceae</taxon>
        <taxon>Merdibacter</taxon>
    </lineage>
</organism>
<dbReference type="SUPFAM" id="SSF56784">
    <property type="entry name" value="HAD-like"/>
    <property type="match status" value="1"/>
</dbReference>
<keyword evidence="2" id="KW-0479">Metal-binding</keyword>
<dbReference type="InterPro" id="IPR051400">
    <property type="entry name" value="HAD-like_hydrolase"/>
</dbReference>
<accession>A0A9D2NPQ7</accession>
<dbReference type="Pfam" id="PF00702">
    <property type="entry name" value="Hydrolase"/>
    <property type="match status" value="1"/>
</dbReference>
<protein>
    <submittedName>
        <fullName evidence="5">HAD family hydrolase</fullName>
    </submittedName>
</protein>
<dbReference type="PANTHER" id="PTHR46470:SF2">
    <property type="entry name" value="GLYCERALDEHYDE 3-PHOSPHATE PHOSPHATASE"/>
    <property type="match status" value="1"/>
</dbReference>
<comment type="caution">
    <text evidence="5">The sequence shown here is derived from an EMBL/GenBank/DDBJ whole genome shotgun (WGS) entry which is preliminary data.</text>
</comment>
<evidence type="ECO:0000256" key="2">
    <source>
        <dbReference type="ARBA" id="ARBA00022723"/>
    </source>
</evidence>
<proteinExistence type="predicted"/>
<comment type="cofactor">
    <cofactor evidence="1">
        <name>Mg(2+)</name>
        <dbReference type="ChEBI" id="CHEBI:18420"/>
    </cofactor>
</comment>
<evidence type="ECO:0000256" key="1">
    <source>
        <dbReference type="ARBA" id="ARBA00001946"/>
    </source>
</evidence>
<sequence length="231" mass="26041">MNLIFDLDDTLYDMMQPFQRACHAVWGHPLPVDPWTLFIRSRRVSDALYPLIAEGRLTVDEVGRQRILQAAFASGIAMSEADAARFQQCYRASQYDASLSPGMRDLLDRLVHSQVTIGILTNGPAEHQRRKIEGLALNRWFAPDHIFISGAIGLQKPDPRAFWHVQEALRLKPEATWYIGDSPSCDVKGALDAGWHMLFFNRRDHAASLCPDVTITTEEALIAWITKAIAQ</sequence>
<dbReference type="SFLD" id="SFLDG01129">
    <property type="entry name" value="C1.5:_HAD__Beta-PGM__Phosphata"/>
    <property type="match status" value="1"/>
</dbReference>
<dbReference type="GO" id="GO:0044281">
    <property type="term" value="P:small molecule metabolic process"/>
    <property type="evidence" value="ECO:0007669"/>
    <property type="project" value="UniProtKB-ARBA"/>
</dbReference>
<evidence type="ECO:0000256" key="3">
    <source>
        <dbReference type="ARBA" id="ARBA00022801"/>
    </source>
</evidence>
<reference evidence="5" key="2">
    <citation type="submission" date="2021-04" db="EMBL/GenBank/DDBJ databases">
        <authorList>
            <person name="Gilroy R."/>
        </authorList>
    </citation>
    <scope>NUCLEOTIDE SEQUENCE</scope>
    <source>
        <strain evidence="5">CHK187-11901</strain>
    </source>
</reference>
<dbReference type="GO" id="GO:0046872">
    <property type="term" value="F:metal ion binding"/>
    <property type="evidence" value="ECO:0007669"/>
    <property type="project" value="UniProtKB-KW"/>
</dbReference>
<dbReference type="InterPro" id="IPR036412">
    <property type="entry name" value="HAD-like_sf"/>
</dbReference>
<dbReference type="AlphaFoldDB" id="A0A9D2NPQ7"/>
<dbReference type="InterPro" id="IPR006439">
    <property type="entry name" value="HAD-SF_hydro_IA"/>
</dbReference>
<dbReference type="Gene3D" id="3.40.50.1000">
    <property type="entry name" value="HAD superfamily/HAD-like"/>
    <property type="match status" value="1"/>
</dbReference>
<reference evidence="5" key="1">
    <citation type="journal article" date="2021" name="PeerJ">
        <title>Extensive microbial diversity within the chicken gut microbiome revealed by metagenomics and culture.</title>
        <authorList>
            <person name="Gilroy R."/>
            <person name="Ravi A."/>
            <person name="Getino M."/>
            <person name="Pursley I."/>
            <person name="Horton D.L."/>
            <person name="Alikhan N.F."/>
            <person name="Baker D."/>
            <person name="Gharbi K."/>
            <person name="Hall N."/>
            <person name="Watson M."/>
            <person name="Adriaenssens E.M."/>
            <person name="Foster-Nyarko E."/>
            <person name="Jarju S."/>
            <person name="Secka A."/>
            <person name="Antonio M."/>
            <person name="Oren A."/>
            <person name="Chaudhuri R.R."/>
            <person name="La Ragione R."/>
            <person name="Hildebrand F."/>
            <person name="Pallen M.J."/>
        </authorList>
    </citation>
    <scope>NUCLEOTIDE SEQUENCE</scope>
    <source>
        <strain evidence="5">CHK187-11901</strain>
    </source>
</reference>
<keyword evidence="3 5" id="KW-0378">Hydrolase</keyword>
<dbReference type="Proteomes" id="UP000823896">
    <property type="component" value="Unassembled WGS sequence"/>
</dbReference>
<dbReference type="GO" id="GO:0016791">
    <property type="term" value="F:phosphatase activity"/>
    <property type="evidence" value="ECO:0007669"/>
    <property type="project" value="TreeGrafter"/>
</dbReference>
<dbReference type="SFLD" id="SFLDS00003">
    <property type="entry name" value="Haloacid_Dehalogenase"/>
    <property type="match status" value="1"/>
</dbReference>
<gene>
    <name evidence="5" type="ORF">H9702_01145</name>
</gene>
<dbReference type="InterPro" id="IPR023214">
    <property type="entry name" value="HAD_sf"/>
</dbReference>
<dbReference type="NCBIfam" id="TIGR01549">
    <property type="entry name" value="HAD-SF-IA-v1"/>
    <property type="match status" value="1"/>
</dbReference>
<dbReference type="PANTHER" id="PTHR46470">
    <property type="entry name" value="N-ACYLNEURAMINATE-9-PHOSPHATASE"/>
    <property type="match status" value="1"/>
</dbReference>
<dbReference type="Gene3D" id="1.20.120.710">
    <property type="entry name" value="Haloacid dehalogenase hydrolase-like domain"/>
    <property type="match status" value="1"/>
</dbReference>